<accession>A0A4S5CQA1</accession>
<dbReference type="EMBL" id="SSXH01000705">
    <property type="protein sequence ID" value="THJ45366.1"/>
    <property type="molecule type" value="Genomic_DNA"/>
</dbReference>
<protein>
    <submittedName>
        <fullName evidence="1">Pentapeptide repeat-containing protein</fullName>
    </submittedName>
</protein>
<organism evidence="1 2">
    <name type="scientific">Candidatus Frankia alpina</name>
    <dbReference type="NCBI Taxonomy" id="2699483"/>
    <lineage>
        <taxon>Bacteria</taxon>
        <taxon>Bacillati</taxon>
        <taxon>Actinomycetota</taxon>
        <taxon>Actinomycetes</taxon>
        <taxon>Frankiales</taxon>
        <taxon>Frankiaceae</taxon>
        <taxon>Frankia</taxon>
    </lineage>
</organism>
<comment type="caution">
    <text evidence="1">The sequence shown here is derived from an EMBL/GenBank/DDBJ whole genome shotgun (WGS) entry which is preliminary data.</text>
</comment>
<evidence type="ECO:0000313" key="2">
    <source>
        <dbReference type="Proteomes" id="UP000305282"/>
    </source>
</evidence>
<feature type="non-terminal residue" evidence="1">
    <location>
        <position position="192"/>
    </location>
</feature>
<sequence length="192" mass="20137">MTDPARPRWAADCGNCFALCCVAPGFATSADFPISKAPGTPCRHLSARHDCSIHDELRPRGFRGCTVFDCFGAGQQVSQVTFAGRDWRTHPGDAASMFDAFAVMRTLHESLHHLAEARSLLAAPPAADRPSADVAARAGLLAEVDATTAATVALTGAGAGTLLAADLPAHRRTVHDLLTHASALLRTGRVDA</sequence>
<evidence type="ECO:0000313" key="1">
    <source>
        <dbReference type="EMBL" id="THJ45366.1"/>
    </source>
</evidence>
<reference evidence="1 2" key="1">
    <citation type="submission" date="2019-04" db="EMBL/GenBank/DDBJ databases">
        <title>Draft genome sequences for three unisolated Alnus-infective Frankia Sp+ strains, AgTrS, AiOr and AvVan, the first sequenced Frankia strains able to sporulate in-planta.</title>
        <authorList>
            <person name="Bethencourt L."/>
            <person name="Vautrin F."/>
            <person name="Taib N."/>
            <person name="Dubost A."/>
            <person name="Castro-Garcia L."/>
            <person name="Imbaud O."/>
            <person name="Abrouk D."/>
            <person name="Fournier P."/>
            <person name="Briolay J."/>
            <person name="Nguyen A."/>
            <person name="Normand P."/>
            <person name="Fernandez M.P."/>
            <person name="Brochier-Armanet C."/>
            <person name="Herrera-Belaroussi A."/>
        </authorList>
    </citation>
    <scope>NUCLEOTIDE SEQUENCE [LARGE SCALE GENOMIC DNA]</scope>
    <source>
        <strain evidence="1 2">AvVan</strain>
    </source>
</reference>
<gene>
    <name evidence="1" type="ORF">E7Y31_19885</name>
</gene>
<dbReference type="Proteomes" id="UP000305282">
    <property type="component" value="Unassembled WGS sequence"/>
</dbReference>
<name>A0A4S5CQA1_9ACTN</name>
<keyword evidence="2" id="KW-1185">Reference proteome</keyword>
<dbReference type="AlphaFoldDB" id="A0A4S5CQA1"/>
<proteinExistence type="predicted"/>